<gene>
    <name evidence="5" type="ORF">CWB99_18165</name>
</gene>
<reference evidence="6" key="2">
    <citation type="submission" date="2019-06" db="EMBL/GenBank/DDBJ databases">
        <title>Co-occurence of chitin degradation, pigmentation and bioactivity in marine Pseudoalteromonas.</title>
        <authorList>
            <person name="Sonnenschein E.C."/>
            <person name="Bech P.K."/>
        </authorList>
    </citation>
    <scope>NUCLEOTIDE SEQUENCE [LARGE SCALE GENOMIC DNA]</scope>
    <source>
        <strain evidence="6">S2676</strain>
    </source>
</reference>
<dbReference type="SUPFAM" id="SSF82171">
    <property type="entry name" value="DPP6 N-terminal domain-like"/>
    <property type="match status" value="1"/>
</dbReference>
<dbReference type="CDD" id="cd00383">
    <property type="entry name" value="trans_reg_C"/>
    <property type="match status" value="1"/>
</dbReference>
<dbReference type="GO" id="GO:0006355">
    <property type="term" value="P:regulation of DNA-templated transcription"/>
    <property type="evidence" value="ECO:0007669"/>
    <property type="project" value="InterPro"/>
</dbReference>
<reference evidence="5 6" key="1">
    <citation type="submission" date="2018-01" db="EMBL/GenBank/DDBJ databases">
        <authorList>
            <person name="Paulsen S."/>
            <person name="Gram L.K."/>
        </authorList>
    </citation>
    <scope>NUCLEOTIDE SEQUENCE [LARGE SCALE GENOMIC DNA]</scope>
    <source>
        <strain evidence="5 6">S2676</strain>
    </source>
</reference>
<evidence type="ECO:0000256" key="1">
    <source>
        <dbReference type="ARBA" id="ARBA00023125"/>
    </source>
</evidence>
<dbReference type="InterPro" id="IPR011042">
    <property type="entry name" value="6-blade_b-propeller_TolB-like"/>
</dbReference>
<dbReference type="GO" id="GO:0003677">
    <property type="term" value="F:DNA binding"/>
    <property type="evidence" value="ECO:0007669"/>
    <property type="project" value="UniProtKB-UniRule"/>
</dbReference>
<sequence>MNEVNFSRTVKAVKFGSWTLDPKRQTISDGEVTRELEPLLFKILCYLILNNDQIITRDDLVNDVWCQNYVDNNAINRAMSELRKVLKSEKQKGLVVKTHYRKGYSFFLDPEIVYQDLIPQASITPVTRPSTNTPEQNPEPVAQNKAVNGFKLRLVLMALVLAVGGGVLGLMMSTSKNGPEASPVPSALVEDVTYKEQLLSWMPGRYMGAKVSPGNEFVAFSFVPEGTSNHSLIIKELKTGLEKKISEVNINFSPLGWTADSSKLFYRLEEGDKCEVWQTDRDLEGNSRFLFNCNSPIQHGAGVGGSSFVYSKANYRGRDQLSVLMNYDYETGEEFQLTSPNLNSFGDIFLLYESSLDSVFFTRRQYDSYELYMTDMEGSKQTKLYESKNPIWEVMYEAESDTLMWFCNATNRLFEFSLEANILKSKTQLTNKGNYANGFPLSKDKVIAINYPYKHNIYELSLSQFTLSPLFTNDEIKFSGFVKNGLAHYLALEHEKWILKQGIEPDQFNTIYTIGSPQDSFPLLNYDARTEQTLLGFGEQLIVFDNQFNIQHIVEVENAVLAADVLPGGDIGYIVIDENQKNNQFYIYSKQSKQSKRLPIKDAVWFAQFSDSQLIYQSRKNTLHYFDLSTGAISDEISLPHSANSRLVTNDMGGVYYSNGKQVYQMKEGGWHLLSDLGDKTVYSLRYSVERNSLIMTTLEGVNNHLIQLEASRQASPL</sequence>
<keyword evidence="1 2" id="KW-0238">DNA-binding</keyword>
<dbReference type="InterPro" id="IPR011047">
    <property type="entry name" value="Quinoprotein_ADH-like_sf"/>
</dbReference>
<dbReference type="PROSITE" id="PS51755">
    <property type="entry name" value="OMPR_PHOB"/>
    <property type="match status" value="1"/>
</dbReference>
<dbReference type="InterPro" id="IPR036388">
    <property type="entry name" value="WH-like_DNA-bd_sf"/>
</dbReference>
<feature type="transmembrane region" description="Helical" evidence="3">
    <location>
        <begin position="154"/>
        <end position="172"/>
    </location>
</feature>
<dbReference type="SUPFAM" id="SSF50998">
    <property type="entry name" value="Quinoprotein alcohol dehydrogenase-like"/>
    <property type="match status" value="1"/>
</dbReference>
<dbReference type="GO" id="GO:0000160">
    <property type="term" value="P:phosphorelay signal transduction system"/>
    <property type="evidence" value="ECO:0007669"/>
    <property type="project" value="InterPro"/>
</dbReference>
<dbReference type="Proteomes" id="UP000310249">
    <property type="component" value="Unassembled WGS sequence"/>
</dbReference>
<evidence type="ECO:0000313" key="6">
    <source>
        <dbReference type="Proteomes" id="UP000310249"/>
    </source>
</evidence>
<dbReference type="RefSeq" id="WP_138550149.1">
    <property type="nucleotide sequence ID" value="NZ_PNCH01000009.1"/>
</dbReference>
<feature type="DNA-binding region" description="OmpR/PhoB-type" evidence="2">
    <location>
        <begin position="10"/>
        <end position="108"/>
    </location>
</feature>
<evidence type="ECO:0000259" key="4">
    <source>
        <dbReference type="PROSITE" id="PS51755"/>
    </source>
</evidence>
<protein>
    <submittedName>
        <fullName evidence="5">Transcriptional regulator</fullName>
    </submittedName>
</protein>
<dbReference type="InterPro" id="IPR001867">
    <property type="entry name" value="OmpR/PhoB-type_DNA-bd"/>
</dbReference>
<accession>A0A5S3WJJ2</accession>
<dbReference type="SMART" id="SM00862">
    <property type="entry name" value="Trans_reg_C"/>
    <property type="match status" value="1"/>
</dbReference>
<dbReference type="Gene3D" id="1.10.10.10">
    <property type="entry name" value="Winged helix-like DNA-binding domain superfamily/Winged helix DNA-binding domain"/>
    <property type="match status" value="1"/>
</dbReference>
<dbReference type="EMBL" id="PNCI01000043">
    <property type="protein sequence ID" value="TMP26587.1"/>
    <property type="molecule type" value="Genomic_DNA"/>
</dbReference>
<evidence type="ECO:0000256" key="3">
    <source>
        <dbReference type="SAM" id="Phobius"/>
    </source>
</evidence>
<dbReference type="Gene3D" id="2.120.10.30">
    <property type="entry name" value="TolB, C-terminal domain"/>
    <property type="match status" value="1"/>
</dbReference>
<evidence type="ECO:0000256" key="2">
    <source>
        <dbReference type="PROSITE-ProRule" id="PRU01091"/>
    </source>
</evidence>
<dbReference type="InterPro" id="IPR016032">
    <property type="entry name" value="Sig_transdc_resp-reg_C-effctor"/>
</dbReference>
<evidence type="ECO:0000313" key="5">
    <source>
        <dbReference type="EMBL" id="TMP26587.1"/>
    </source>
</evidence>
<proteinExistence type="predicted"/>
<dbReference type="SUPFAM" id="SSF46894">
    <property type="entry name" value="C-terminal effector domain of the bipartite response regulators"/>
    <property type="match status" value="1"/>
</dbReference>
<keyword evidence="3" id="KW-0812">Transmembrane</keyword>
<dbReference type="Pfam" id="PF00486">
    <property type="entry name" value="Trans_reg_C"/>
    <property type="match status" value="1"/>
</dbReference>
<name>A0A5S3WJJ2_9GAMM</name>
<organism evidence="5 6">
    <name type="scientific">Pseudoalteromonas rubra</name>
    <dbReference type="NCBI Taxonomy" id="43658"/>
    <lineage>
        <taxon>Bacteria</taxon>
        <taxon>Pseudomonadati</taxon>
        <taxon>Pseudomonadota</taxon>
        <taxon>Gammaproteobacteria</taxon>
        <taxon>Alteromonadales</taxon>
        <taxon>Pseudoalteromonadaceae</taxon>
        <taxon>Pseudoalteromonas</taxon>
    </lineage>
</organism>
<dbReference type="OrthoDB" id="6296073at2"/>
<comment type="caution">
    <text evidence="5">The sequence shown here is derived from an EMBL/GenBank/DDBJ whole genome shotgun (WGS) entry which is preliminary data.</text>
</comment>
<keyword evidence="3" id="KW-0472">Membrane</keyword>
<keyword evidence="3" id="KW-1133">Transmembrane helix</keyword>
<feature type="domain" description="OmpR/PhoB-type" evidence="4">
    <location>
        <begin position="10"/>
        <end position="108"/>
    </location>
</feature>
<dbReference type="AlphaFoldDB" id="A0A5S3WJJ2"/>